<dbReference type="RefSeq" id="WP_135231936.1">
    <property type="nucleotide sequence ID" value="NZ_BJXA01000020.1"/>
</dbReference>
<dbReference type="SUPFAM" id="SSF54637">
    <property type="entry name" value="Thioesterase/thiol ester dehydrase-isomerase"/>
    <property type="match status" value="1"/>
</dbReference>
<sequence>MTFSVPIVVRGYELDTQGHLNQAVYLQYAEHARWELMRAAGAPQEKLVASGVGPVVLENTIKYLRELRGGDEVTVSVDFEWLTGKTFVFRHEIRKLDGTVAAEISTITGLLDLTTRKLVAAPGERFAELAERPDLLGL</sequence>
<dbReference type="AlphaFoldDB" id="A0A511ME90"/>
<dbReference type="PANTHER" id="PTHR31793">
    <property type="entry name" value="4-HYDROXYBENZOYL-COA THIOESTERASE FAMILY MEMBER"/>
    <property type="match status" value="1"/>
</dbReference>
<protein>
    <submittedName>
        <fullName evidence="1">Thioesterase</fullName>
    </submittedName>
</protein>
<name>A0A511ME90_9NOCA</name>
<keyword evidence="2" id="KW-1185">Reference proteome</keyword>
<proteinExistence type="predicted"/>
<gene>
    <name evidence="1" type="ORF">NN4_34990</name>
</gene>
<dbReference type="InterPro" id="IPR050563">
    <property type="entry name" value="4-hydroxybenzoyl-CoA_TE"/>
</dbReference>
<dbReference type="EMBL" id="BJXA01000020">
    <property type="protein sequence ID" value="GEM38980.1"/>
    <property type="molecule type" value="Genomic_DNA"/>
</dbReference>
<dbReference type="InterPro" id="IPR029069">
    <property type="entry name" value="HotDog_dom_sf"/>
</dbReference>
<evidence type="ECO:0000313" key="1">
    <source>
        <dbReference type="EMBL" id="GEM38980.1"/>
    </source>
</evidence>
<dbReference type="CDD" id="cd00586">
    <property type="entry name" value="4HBT"/>
    <property type="match status" value="1"/>
</dbReference>
<accession>A0A511ME90</accession>
<dbReference type="Gene3D" id="3.10.129.10">
    <property type="entry name" value="Hotdog Thioesterase"/>
    <property type="match status" value="1"/>
</dbReference>
<evidence type="ECO:0000313" key="2">
    <source>
        <dbReference type="Proteomes" id="UP000321424"/>
    </source>
</evidence>
<dbReference type="PANTHER" id="PTHR31793:SF24">
    <property type="entry name" value="LONG-CHAIN ACYL-COA THIOESTERASE FADM"/>
    <property type="match status" value="1"/>
</dbReference>
<dbReference type="Proteomes" id="UP000321424">
    <property type="component" value="Unassembled WGS sequence"/>
</dbReference>
<organism evidence="1 2">
    <name type="scientific">Nocardia ninae NBRC 108245</name>
    <dbReference type="NCBI Taxonomy" id="1210091"/>
    <lineage>
        <taxon>Bacteria</taxon>
        <taxon>Bacillati</taxon>
        <taxon>Actinomycetota</taxon>
        <taxon>Actinomycetes</taxon>
        <taxon>Mycobacteriales</taxon>
        <taxon>Nocardiaceae</taxon>
        <taxon>Nocardia</taxon>
    </lineage>
</organism>
<reference evidence="1 2" key="1">
    <citation type="submission" date="2019-07" db="EMBL/GenBank/DDBJ databases">
        <title>Whole genome shotgun sequence of Nocardia ninae NBRC 108245.</title>
        <authorList>
            <person name="Hosoyama A."/>
            <person name="Uohara A."/>
            <person name="Ohji S."/>
            <person name="Ichikawa N."/>
        </authorList>
    </citation>
    <scope>NUCLEOTIDE SEQUENCE [LARGE SCALE GENOMIC DNA]</scope>
    <source>
        <strain evidence="1 2">NBRC 108245</strain>
    </source>
</reference>
<dbReference type="Pfam" id="PF13279">
    <property type="entry name" value="4HBT_2"/>
    <property type="match status" value="1"/>
</dbReference>
<dbReference type="GO" id="GO:0047617">
    <property type="term" value="F:fatty acyl-CoA hydrolase activity"/>
    <property type="evidence" value="ECO:0007669"/>
    <property type="project" value="TreeGrafter"/>
</dbReference>
<dbReference type="OrthoDB" id="3683044at2"/>
<comment type="caution">
    <text evidence="1">The sequence shown here is derived from an EMBL/GenBank/DDBJ whole genome shotgun (WGS) entry which is preliminary data.</text>
</comment>